<proteinExistence type="predicted"/>
<gene>
    <name evidence="2" type="ORF">COCHEDRAFT_1093852</name>
</gene>
<accession>M2U7D4</accession>
<feature type="region of interest" description="Disordered" evidence="1">
    <location>
        <begin position="1"/>
        <end position="61"/>
    </location>
</feature>
<name>M2U7D4_COCH5</name>
<organism evidence="2 3">
    <name type="scientific">Cochliobolus heterostrophus (strain C5 / ATCC 48332 / race O)</name>
    <name type="common">Southern corn leaf blight fungus</name>
    <name type="synonym">Bipolaris maydis</name>
    <dbReference type="NCBI Taxonomy" id="701091"/>
    <lineage>
        <taxon>Eukaryota</taxon>
        <taxon>Fungi</taxon>
        <taxon>Dikarya</taxon>
        <taxon>Ascomycota</taxon>
        <taxon>Pezizomycotina</taxon>
        <taxon>Dothideomycetes</taxon>
        <taxon>Pleosporomycetidae</taxon>
        <taxon>Pleosporales</taxon>
        <taxon>Pleosporineae</taxon>
        <taxon>Pleosporaceae</taxon>
        <taxon>Bipolaris</taxon>
    </lineage>
</organism>
<keyword evidence="3" id="KW-1185">Reference proteome</keyword>
<dbReference type="AlphaFoldDB" id="M2U7D4"/>
<reference evidence="3" key="2">
    <citation type="journal article" date="2013" name="PLoS Genet.">
        <title>Comparative genome structure, secondary metabolite, and effector coding capacity across Cochliobolus pathogens.</title>
        <authorList>
            <person name="Condon B.J."/>
            <person name="Leng Y."/>
            <person name="Wu D."/>
            <person name="Bushley K.E."/>
            <person name="Ohm R.A."/>
            <person name="Otillar R."/>
            <person name="Martin J."/>
            <person name="Schackwitz W."/>
            <person name="Grimwood J."/>
            <person name="MohdZainudin N."/>
            <person name="Xue C."/>
            <person name="Wang R."/>
            <person name="Manning V.A."/>
            <person name="Dhillon B."/>
            <person name="Tu Z.J."/>
            <person name="Steffenson B.J."/>
            <person name="Salamov A."/>
            <person name="Sun H."/>
            <person name="Lowry S."/>
            <person name="LaButti K."/>
            <person name="Han J."/>
            <person name="Copeland A."/>
            <person name="Lindquist E."/>
            <person name="Barry K."/>
            <person name="Schmutz J."/>
            <person name="Baker S.E."/>
            <person name="Ciuffetti L.M."/>
            <person name="Grigoriev I.V."/>
            <person name="Zhong S."/>
            <person name="Turgeon B.G."/>
        </authorList>
    </citation>
    <scope>NUCLEOTIDE SEQUENCE [LARGE SCALE GENOMIC DNA]</scope>
    <source>
        <strain evidence="3">C5 / ATCC 48332 / race O</strain>
    </source>
</reference>
<dbReference type="OMA" id="MLHHAPR"/>
<feature type="compositionally biased region" description="Low complexity" evidence="1">
    <location>
        <begin position="47"/>
        <end position="61"/>
    </location>
</feature>
<dbReference type="EMBL" id="KB445572">
    <property type="protein sequence ID" value="EMD94414.1"/>
    <property type="molecule type" value="Genomic_DNA"/>
</dbReference>
<dbReference type="Proteomes" id="UP000016936">
    <property type="component" value="Unassembled WGS sequence"/>
</dbReference>
<sequence length="110" mass="12039">MLHHAPRTVHATLLSSLRPSPPSPSPFLPRAQRIHPLRARTASPRTHLPLSSPSSAPLHSTIPKLLLPHPTPTIPLALSTNPLCLHLPLRSPFPFPSHLSNVTTMHRITV</sequence>
<evidence type="ECO:0000256" key="1">
    <source>
        <dbReference type="SAM" id="MobiDB-lite"/>
    </source>
</evidence>
<protein>
    <submittedName>
        <fullName evidence="2">Uncharacterized protein</fullName>
    </submittedName>
</protein>
<evidence type="ECO:0000313" key="3">
    <source>
        <dbReference type="Proteomes" id="UP000016936"/>
    </source>
</evidence>
<reference evidence="2 3" key="1">
    <citation type="journal article" date="2012" name="PLoS Pathog.">
        <title>Diverse lifestyles and strategies of plant pathogenesis encoded in the genomes of eighteen Dothideomycetes fungi.</title>
        <authorList>
            <person name="Ohm R.A."/>
            <person name="Feau N."/>
            <person name="Henrissat B."/>
            <person name="Schoch C.L."/>
            <person name="Horwitz B.A."/>
            <person name="Barry K.W."/>
            <person name="Condon B.J."/>
            <person name="Copeland A.C."/>
            <person name="Dhillon B."/>
            <person name="Glaser F."/>
            <person name="Hesse C.N."/>
            <person name="Kosti I."/>
            <person name="LaButti K."/>
            <person name="Lindquist E.A."/>
            <person name="Lucas S."/>
            <person name="Salamov A.A."/>
            <person name="Bradshaw R.E."/>
            <person name="Ciuffetti L."/>
            <person name="Hamelin R.C."/>
            <person name="Kema G.H.J."/>
            <person name="Lawrence C."/>
            <person name="Scott J.A."/>
            <person name="Spatafora J.W."/>
            <person name="Turgeon B.G."/>
            <person name="de Wit P.J.G.M."/>
            <person name="Zhong S."/>
            <person name="Goodwin S.B."/>
            <person name="Grigoriev I.V."/>
        </authorList>
    </citation>
    <scope>NUCLEOTIDE SEQUENCE [LARGE SCALE GENOMIC DNA]</scope>
    <source>
        <strain evidence="3">C5 / ATCC 48332 / race O</strain>
    </source>
</reference>
<evidence type="ECO:0000313" key="2">
    <source>
        <dbReference type="EMBL" id="EMD94414.1"/>
    </source>
</evidence>
<dbReference type="HOGENOM" id="CLU_2183480_0_0_1"/>